<protein>
    <submittedName>
        <fullName evidence="4">Phospholipase</fullName>
    </submittedName>
</protein>
<dbReference type="PANTHER" id="PTHR10655:SF17">
    <property type="entry name" value="LYSOPHOSPHOLIPASE-LIKE PROTEIN 1"/>
    <property type="match status" value="1"/>
</dbReference>
<keyword evidence="2" id="KW-0378">Hydrolase</keyword>
<dbReference type="InterPro" id="IPR050565">
    <property type="entry name" value="LYPA1-2/EST-like"/>
</dbReference>
<sequence length="245" mass="26506">MTLASSAPLPPTPHVLSKTVVSPHLALPFRLRAAHAGATRRPLLLLLHGAGGDESSLAPLVPLLPPDVGVALVRAPLAAAQGGYAWYTLRETALGLRPDTDQAEAARQLLLRFIDQLRQVHPFDPRQLYVAGFSQGAVIAASVGLTRPDKVAAIGMLSGRILSQVKWQLAPTDQLARLHAFLAHGGADDVIPCEHAVDTMHTLAEHRVRLVYRDYPGGHEISHEMARDFAAWVAQRARVAYEPPR</sequence>
<proteinExistence type="inferred from homology"/>
<dbReference type="InterPro" id="IPR003140">
    <property type="entry name" value="PLipase/COase/thioEstase"/>
</dbReference>
<reference evidence="4" key="1">
    <citation type="submission" date="2022-10" db="EMBL/GenBank/DDBJ databases">
        <title>Complete genome sequence of Schlegelella aquatica LMG 23380.</title>
        <authorList>
            <person name="Musilova J."/>
            <person name="Kourilova X."/>
            <person name="Bezdicek M."/>
            <person name="Hermankova K."/>
            <person name="Obruca S."/>
            <person name="Sedlar K."/>
        </authorList>
    </citation>
    <scope>NUCLEOTIDE SEQUENCE</scope>
    <source>
        <strain evidence="4">LMG 23380</strain>
    </source>
</reference>
<gene>
    <name evidence="4" type="ORF">OMP39_10230</name>
</gene>
<accession>A0ABY6MPM1</accession>
<dbReference type="Pfam" id="PF02230">
    <property type="entry name" value="Abhydrolase_2"/>
    <property type="match status" value="1"/>
</dbReference>
<dbReference type="Gene3D" id="3.40.50.1820">
    <property type="entry name" value="alpha/beta hydrolase"/>
    <property type="match status" value="1"/>
</dbReference>
<comment type="similarity">
    <text evidence="1">Belongs to the AB hydrolase superfamily. AB hydrolase 2 family.</text>
</comment>
<evidence type="ECO:0000256" key="2">
    <source>
        <dbReference type="ARBA" id="ARBA00022801"/>
    </source>
</evidence>
<dbReference type="SUPFAM" id="SSF53474">
    <property type="entry name" value="alpha/beta-Hydrolases"/>
    <property type="match status" value="1"/>
</dbReference>
<organism evidence="4 5">
    <name type="scientific">Caldimonas aquatica</name>
    <dbReference type="NCBI Taxonomy" id="376175"/>
    <lineage>
        <taxon>Bacteria</taxon>
        <taxon>Pseudomonadati</taxon>
        <taxon>Pseudomonadota</taxon>
        <taxon>Betaproteobacteria</taxon>
        <taxon>Burkholderiales</taxon>
        <taxon>Sphaerotilaceae</taxon>
        <taxon>Caldimonas</taxon>
    </lineage>
</organism>
<dbReference type="InterPro" id="IPR029058">
    <property type="entry name" value="AB_hydrolase_fold"/>
</dbReference>
<evidence type="ECO:0000313" key="4">
    <source>
        <dbReference type="EMBL" id="UZD54054.1"/>
    </source>
</evidence>
<dbReference type="Proteomes" id="UP001163266">
    <property type="component" value="Chromosome"/>
</dbReference>
<evidence type="ECO:0000259" key="3">
    <source>
        <dbReference type="Pfam" id="PF02230"/>
    </source>
</evidence>
<name>A0ABY6MPM1_9BURK</name>
<evidence type="ECO:0000256" key="1">
    <source>
        <dbReference type="ARBA" id="ARBA00006499"/>
    </source>
</evidence>
<keyword evidence="5" id="KW-1185">Reference proteome</keyword>
<evidence type="ECO:0000313" key="5">
    <source>
        <dbReference type="Proteomes" id="UP001163266"/>
    </source>
</evidence>
<dbReference type="PANTHER" id="PTHR10655">
    <property type="entry name" value="LYSOPHOSPHOLIPASE-RELATED"/>
    <property type="match status" value="1"/>
</dbReference>
<feature type="domain" description="Phospholipase/carboxylesterase/thioesterase" evidence="3">
    <location>
        <begin position="40"/>
        <end position="230"/>
    </location>
</feature>
<dbReference type="EMBL" id="CP110257">
    <property type="protein sequence ID" value="UZD54054.1"/>
    <property type="molecule type" value="Genomic_DNA"/>
</dbReference>